<keyword evidence="9 10" id="KW-0472">Membrane</keyword>
<dbReference type="OrthoDB" id="9788973at2"/>
<keyword evidence="7" id="KW-0653">Protein transport</keyword>
<feature type="domain" description="T2SS protein K first SAM-like" evidence="12">
    <location>
        <begin position="100"/>
        <end position="201"/>
    </location>
</feature>
<keyword evidence="5 10" id="KW-0997">Cell inner membrane</keyword>
<evidence type="ECO:0000259" key="11">
    <source>
        <dbReference type="Pfam" id="PF03934"/>
    </source>
</evidence>
<dbReference type="InterPro" id="IPR005628">
    <property type="entry name" value="GspK"/>
</dbReference>
<dbReference type="PANTHER" id="PTHR38831">
    <property type="entry name" value="TYPE II SECRETION SYSTEM PROTEIN K"/>
    <property type="match status" value="1"/>
</dbReference>
<evidence type="ECO:0000259" key="12">
    <source>
        <dbReference type="Pfam" id="PF21687"/>
    </source>
</evidence>
<evidence type="ECO:0000256" key="7">
    <source>
        <dbReference type="ARBA" id="ARBA00022927"/>
    </source>
</evidence>
<dbReference type="PANTHER" id="PTHR38831:SF1">
    <property type="entry name" value="TYPE II SECRETION SYSTEM PROTEIN K-RELATED"/>
    <property type="match status" value="1"/>
</dbReference>
<evidence type="ECO:0000256" key="8">
    <source>
        <dbReference type="ARBA" id="ARBA00022989"/>
    </source>
</evidence>
<dbReference type="RefSeq" id="WP_141177031.1">
    <property type="nucleotide sequence ID" value="NZ_JBHUFX010000005.1"/>
</dbReference>
<dbReference type="EMBL" id="VHQI01000009">
    <property type="protein sequence ID" value="TPW41226.1"/>
    <property type="molecule type" value="Genomic_DNA"/>
</dbReference>
<sequence>MKQRGMALLTVLLLLAVIVALVTVVTERWFFSFHYSLHLHQRLQGKWHAAAAENIAAMALLQDAVDDVRHTHLAQQWATAGPLFMLPDGELEVRIRDARSCFNINALPDDEDIQRIFIRLLRLLQLEPLQAERLGAAIADWLDGGVKNRSGGAKDDSYQASDPPFLTASQPLWHSSELRPVRGITPDILQQLRPLVCVLPEKNFTLNLNTLQPEQWLLLAALLPDSSQSEILRWLKQRPAAGWETLEQAVAGLEPLAGQRRYLTLNSNYFTLRVTARMADVDYRQYSLLQRKNGKVSVLRRYPEMEEE</sequence>
<evidence type="ECO:0000256" key="6">
    <source>
        <dbReference type="ARBA" id="ARBA00022692"/>
    </source>
</evidence>
<accession>A0A506V6P4</accession>
<dbReference type="InterPro" id="IPR049031">
    <property type="entry name" value="T2SSK_SAM-like_1st"/>
</dbReference>
<name>A0A506V6P4_9GAMM</name>
<keyword evidence="3 10" id="KW-0813">Transport</keyword>
<evidence type="ECO:0000256" key="10">
    <source>
        <dbReference type="PIRNR" id="PIRNR002786"/>
    </source>
</evidence>
<dbReference type="Pfam" id="PF21687">
    <property type="entry name" value="T2SSK_1st"/>
    <property type="match status" value="1"/>
</dbReference>
<reference evidence="13 14" key="1">
    <citation type="submission" date="2019-06" db="EMBL/GenBank/DDBJ databases">
        <authorList>
            <person name="Yang Y."/>
        </authorList>
    </citation>
    <scope>NUCLEOTIDE SEQUENCE [LARGE SCALE GENOMIC DNA]</scope>
    <source>
        <strain evidence="13 14">BIT-26</strain>
    </source>
</reference>
<dbReference type="Gene3D" id="3.30.1300.30">
    <property type="entry name" value="GSPII I/J protein-like"/>
    <property type="match status" value="1"/>
</dbReference>
<evidence type="ECO:0000256" key="3">
    <source>
        <dbReference type="ARBA" id="ARBA00022448"/>
    </source>
</evidence>
<comment type="caution">
    <text evidence="13">The sequence shown here is derived from an EMBL/GenBank/DDBJ whole genome shotgun (WGS) entry which is preliminary data.</text>
</comment>
<dbReference type="AlphaFoldDB" id="A0A506V6P4"/>
<evidence type="ECO:0000313" key="13">
    <source>
        <dbReference type="EMBL" id="TPW41226.1"/>
    </source>
</evidence>
<dbReference type="GO" id="GO:0005886">
    <property type="term" value="C:plasma membrane"/>
    <property type="evidence" value="ECO:0007669"/>
    <property type="project" value="UniProtKB-SubCell"/>
</dbReference>
<dbReference type="PIRSF" id="PIRSF002786">
    <property type="entry name" value="XcpX"/>
    <property type="match status" value="1"/>
</dbReference>
<dbReference type="InterPro" id="IPR038072">
    <property type="entry name" value="GspK_central_sf"/>
</dbReference>
<proteinExistence type="inferred from homology"/>
<dbReference type="SUPFAM" id="SSF158544">
    <property type="entry name" value="GspK insert domain-like"/>
    <property type="match status" value="2"/>
</dbReference>
<evidence type="ECO:0000256" key="5">
    <source>
        <dbReference type="ARBA" id="ARBA00022519"/>
    </source>
</evidence>
<evidence type="ECO:0000313" key="14">
    <source>
        <dbReference type="Proteomes" id="UP000319523"/>
    </source>
</evidence>
<dbReference type="NCBIfam" id="NF037980">
    <property type="entry name" value="T2SS_GspK"/>
    <property type="match status" value="1"/>
</dbReference>
<dbReference type="GO" id="GO:0009306">
    <property type="term" value="P:protein secretion"/>
    <property type="evidence" value="ECO:0007669"/>
    <property type="project" value="InterPro"/>
</dbReference>
<evidence type="ECO:0000256" key="1">
    <source>
        <dbReference type="ARBA" id="ARBA00004533"/>
    </source>
</evidence>
<keyword evidence="14" id="KW-1185">Reference proteome</keyword>
<feature type="domain" description="T2SS protein K second SAM-like" evidence="11">
    <location>
        <begin position="206"/>
        <end position="253"/>
    </location>
</feature>
<comment type="subcellular location">
    <subcellularLocation>
        <location evidence="1 10">Cell inner membrane</location>
    </subcellularLocation>
</comment>
<dbReference type="Pfam" id="PF03934">
    <property type="entry name" value="T2SSK"/>
    <property type="match status" value="1"/>
</dbReference>
<dbReference type="Gene3D" id="1.10.40.60">
    <property type="entry name" value="EpsJ-like"/>
    <property type="match status" value="2"/>
</dbReference>
<evidence type="ECO:0000256" key="9">
    <source>
        <dbReference type="ARBA" id="ARBA00023136"/>
    </source>
</evidence>
<dbReference type="InterPro" id="IPR049179">
    <property type="entry name" value="T2SSK_SAM-like_2nd"/>
</dbReference>
<dbReference type="SUPFAM" id="SSF54523">
    <property type="entry name" value="Pili subunits"/>
    <property type="match status" value="1"/>
</dbReference>
<dbReference type="Proteomes" id="UP000319523">
    <property type="component" value="Unassembled WGS sequence"/>
</dbReference>
<organism evidence="13 14">
    <name type="scientific">Mixta tenebrionis</name>
    <dbReference type="NCBI Taxonomy" id="2562439"/>
    <lineage>
        <taxon>Bacteria</taxon>
        <taxon>Pseudomonadati</taxon>
        <taxon>Pseudomonadota</taxon>
        <taxon>Gammaproteobacteria</taxon>
        <taxon>Enterobacterales</taxon>
        <taxon>Erwiniaceae</taxon>
        <taxon>Mixta</taxon>
    </lineage>
</organism>
<keyword evidence="8" id="KW-1133">Transmembrane helix</keyword>
<keyword evidence="6" id="KW-0812">Transmembrane</keyword>
<keyword evidence="4 10" id="KW-1003">Cell membrane</keyword>
<evidence type="ECO:0000256" key="4">
    <source>
        <dbReference type="ARBA" id="ARBA00022475"/>
    </source>
</evidence>
<gene>
    <name evidence="13" type="ORF">FKM52_15335</name>
</gene>
<evidence type="ECO:0000256" key="2">
    <source>
        <dbReference type="ARBA" id="ARBA00007246"/>
    </source>
</evidence>
<protein>
    <recommendedName>
        <fullName evidence="10">Type II secretion system protein K</fullName>
    </recommendedName>
</protein>
<dbReference type="InterPro" id="IPR045584">
    <property type="entry name" value="Pilin-like"/>
</dbReference>
<comment type="similarity">
    <text evidence="2 10">Belongs to the GSP K family.</text>
</comment>